<reference evidence="2 3" key="1">
    <citation type="journal article" date="2021" name="BMC Biol.">
        <title>Horizontally acquired antibacterial genes associated with adaptive radiation of ladybird beetles.</title>
        <authorList>
            <person name="Li H.S."/>
            <person name="Tang X.F."/>
            <person name="Huang Y.H."/>
            <person name="Xu Z.Y."/>
            <person name="Chen M.L."/>
            <person name="Du X.Y."/>
            <person name="Qiu B.Y."/>
            <person name="Chen P.T."/>
            <person name="Zhang W."/>
            <person name="Slipinski A."/>
            <person name="Escalona H.E."/>
            <person name="Waterhouse R.M."/>
            <person name="Zwick A."/>
            <person name="Pang H."/>
        </authorList>
    </citation>
    <scope>NUCLEOTIDE SEQUENCE [LARGE SCALE GENOMIC DNA]</scope>
    <source>
        <strain evidence="2">SYSU2018</strain>
    </source>
</reference>
<keyword evidence="1" id="KW-0732">Signal</keyword>
<feature type="chain" id="PRO_5044883562" description="Protein sleepless" evidence="1">
    <location>
        <begin position="24"/>
        <end position="139"/>
    </location>
</feature>
<gene>
    <name evidence="2" type="ORF">HHI36_015559</name>
</gene>
<keyword evidence="3" id="KW-1185">Reference proteome</keyword>
<accession>A0ABD2N752</accession>
<feature type="signal peptide" evidence="1">
    <location>
        <begin position="1"/>
        <end position="23"/>
    </location>
</feature>
<organism evidence="2 3">
    <name type="scientific">Cryptolaemus montrouzieri</name>
    <dbReference type="NCBI Taxonomy" id="559131"/>
    <lineage>
        <taxon>Eukaryota</taxon>
        <taxon>Metazoa</taxon>
        <taxon>Ecdysozoa</taxon>
        <taxon>Arthropoda</taxon>
        <taxon>Hexapoda</taxon>
        <taxon>Insecta</taxon>
        <taxon>Pterygota</taxon>
        <taxon>Neoptera</taxon>
        <taxon>Endopterygota</taxon>
        <taxon>Coleoptera</taxon>
        <taxon>Polyphaga</taxon>
        <taxon>Cucujiformia</taxon>
        <taxon>Coccinelloidea</taxon>
        <taxon>Coccinellidae</taxon>
        <taxon>Scymninae</taxon>
        <taxon>Scymnini</taxon>
        <taxon>Cryptolaemus</taxon>
    </lineage>
</organism>
<name>A0ABD2N752_9CUCU</name>
<dbReference type="Proteomes" id="UP001516400">
    <property type="component" value="Unassembled WGS sequence"/>
</dbReference>
<proteinExistence type="predicted"/>
<dbReference type="AlphaFoldDB" id="A0ABD2N752"/>
<evidence type="ECO:0000256" key="1">
    <source>
        <dbReference type="SAM" id="SignalP"/>
    </source>
</evidence>
<dbReference type="EMBL" id="JABFTP020000062">
    <property type="protein sequence ID" value="KAL3274145.1"/>
    <property type="molecule type" value="Genomic_DNA"/>
</dbReference>
<evidence type="ECO:0000313" key="3">
    <source>
        <dbReference type="Proteomes" id="UP001516400"/>
    </source>
</evidence>
<evidence type="ECO:0008006" key="4">
    <source>
        <dbReference type="Google" id="ProtNLM"/>
    </source>
</evidence>
<comment type="caution">
    <text evidence="2">The sequence shown here is derived from an EMBL/GenBank/DDBJ whole genome shotgun (WGS) entry which is preliminary data.</text>
</comment>
<sequence length="139" mass="15321">MKKASRFVYFSLLILIMTKSGRSIQCYICNSTVTGSACEQGLKSLPTKVCKDGEICATYIYDVFRNTSKIGTGVSRGCEVNKNYCGIVGEVVNIFVAPHSVREQECMMCKSHLCNAAEKPLYVLTSTILFSLVCCIFLS</sequence>
<protein>
    <recommendedName>
        <fullName evidence="4">Protein sleepless</fullName>
    </recommendedName>
</protein>
<evidence type="ECO:0000313" key="2">
    <source>
        <dbReference type="EMBL" id="KAL3274145.1"/>
    </source>
</evidence>